<comment type="similarity">
    <text evidence="1">Belongs to the universal stress protein A family.</text>
</comment>
<dbReference type="InterPro" id="IPR006016">
    <property type="entry name" value="UspA"/>
</dbReference>
<dbReference type="SUPFAM" id="SSF52402">
    <property type="entry name" value="Adenine nucleotide alpha hydrolases-like"/>
    <property type="match status" value="2"/>
</dbReference>
<dbReference type="CDD" id="cd00293">
    <property type="entry name" value="USP-like"/>
    <property type="match status" value="1"/>
</dbReference>
<keyword evidence="4" id="KW-1185">Reference proteome</keyword>
<evidence type="ECO:0000313" key="3">
    <source>
        <dbReference type="EMBL" id="GGD58253.1"/>
    </source>
</evidence>
<reference evidence="4" key="1">
    <citation type="journal article" date="2019" name="Int. J. Syst. Evol. Microbiol.">
        <title>The Global Catalogue of Microorganisms (GCM) 10K type strain sequencing project: providing services to taxonomists for standard genome sequencing and annotation.</title>
        <authorList>
            <consortium name="The Broad Institute Genomics Platform"/>
            <consortium name="The Broad Institute Genome Sequencing Center for Infectious Disease"/>
            <person name="Wu L."/>
            <person name="Ma J."/>
        </authorList>
    </citation>
    <scope>NUCLEOTIDE SEQUENCE [LARGE SCALE GENOMIC DNA]</scope>
    <source>
        <strain evidence="4">CGMCC 1.12606</strain>
    </source>
</reference>
<dbReference type="EMBL" id="BMFH01000002">
    <property type="protein sequence ID" value="GGD58253.1"/>
    <property type="molecule type" value="Genomic_DNA"/>
</dbReference>
<protein>
    <recommendedName>
        <fullName evidence="2">UspA domain-containing protein</fullName>
    </recommendedName>
</protein>
<feature type="domain" description="UspA" evidence="2">
    <location>
        <begin position="1"/>
        <end position="146"/>
    </location>
</feature>
<accession>A0ABQ1R8B9</accession>
<evidence type="ECO:0000313" key="4">
    <source>
        <dbReference type="Proteomes" id="UP000625780"/>
    </source>
</evidence>
<name>A0ABQ1R8B9_9FLAO</name>
<dbReference type="Pfam" id="PF00582">
    <property type="entry name" value="Usp"/>
    <property type="match status" value="1"/>
</dbReference>
<dbReference type="Gene3D" id="3.40.50.12370">
    <property type="match status" value="1"/>
</dbReference>
<gene>
    <name evidence="3" type="ORF">GCM10011361_25790</name>
</gene>
<comment type="caution">
    <text evidence="3">The sequence shown here is derived from an EMBL/GenBank/DDBJ whole genome shotgun (WGS) entry which is preliminary data.</text>
</comment>
<sequence>MKRILLPTDFSTTAWNAIKYALTLFAEEECTFYVLHTYTPAFYRIDYMLGGPPFSAIADEEVNRSVAGLEKTLADMKDMSGNPRHRFEAISAFNILSHELNDITENKKIDLVVMGTKGATGAREVFIGSNTVYVLRKAFAPVLVIPNNTSYSPVKNILFPTDYLSMYKESELHQILKMAVPEDALITVLHIKETTELSEVQRFNKSYLAALLKNTRHIFVELEHAIMPFGVLEYLKKEPFDLLAMMYKKHPLLERIFERQNVDHMGFHVNIPFLAVRDTSDAGSRAEEMKAWSDFGLNWNDLNELQES</sequence>
<evidence type="ECO:0000256" key="1">
    <source>
        <dbReference type="ARBA" id="ARBA00008791"/>
    </source>
</evidence>
<dbReference type="PRINTS" id="PR01438">
    <property type="entry name" value="UNVRSLSTRESS"/>
</dbReference>
<dbReference type="Proteomes" id="UP000625780">
    <property type="component" value="Unassembled WGS sequence"/>
</dbReference>
<dbReference type="InterPro" id="IPR006015">
    <property type="entry name" value="Universal_stress_UspA"/>
</dbReference>
<proteinExistence type="inferred from homology"/>
<dbReference type="RefSeq" id="WP_188371180.1">
    <property type="nucleotide sequence ID" value="NZ_BMFH01000002.1"/>
</dbReference>
<evidence type="ECO:0000259" key="2">
    <source>
        <dbReference type="Pfam" id="PF00582"/>
    </source>
</evidence>
<dbReference type="PANTHER" id="PTHR46268">
    <property type="entry name" value="STRESS RESPONSE PROTEIN NHAX"/>
    <property type="match status" value="1"/>
</dbReference>
<organism evidence="3 4">
    <name type="scientific">Muriicola marianensis</name>
    <dbReference type="NCBI Taxonomy" id="1324801"/>
    <lineage>
        <taxon>Bacteria</taxon>
        <taxon>Pseudomonadati</taxon>
        <taxon>Bacteroidota</taxon>
        <taxon>Flavobacteriia</taxon>
        <taxon>Flavobacteriales</taxon>
        <taxon>Flavobacteriaceae</taxon>
        <taxon>Muriicola</taxon>
    </lineage>
</organism>
<dbReference type="PANTHER" id="PTHR46268:SF6">
    <property type="entry name" value="UNIVERSAL STRESS PROTEIN UP12"/>
    <property type="match status" value="1"/>
</dbReference>